<reference evidence="2 3" key="1">
    <citation type="journal article" date="2018" name="Mol. Plant">
        <title>The genome of Artemisia annua provides insight into the evolution of Asteraceae family and artemisinin biosynthesis.</title>
        <authorList>
            <person name="Shen Q."/>
            <person name="Zhang L."/>
            <person name="Liao Z."/>
            <person name="Wang S."/>
            <person name="Yan T."/>
            <person name="Shi P."/>
            <person name="Liu M."/>
            <person name="Fu X."/>
            <person name="Pan Q."/>
            <person name="Wang Y."/>
            <person name="Lv Z."/>
            <person name="Lu X."/>
            <person name="Zhang F."/>
            <person name="Jiang W."/>
            <person name="Ma Y."/>
            <person name="Chen M."/>
            <person name="Hao X."/>
            <person name="Li L."/>
            <person name="Tang Y."/>
            <person name="Lv G."/>
            <person name="Zhou Y."/>
            <person name="Sun X."/>
            <person name="Brodelius P.E."/>
            <person name="Rose J.K.C."/>
            <person name="Tang K."/>
        </authorList>
    </citation>
    <scope>NUCLEOTIDE SEQUENCE [LARGE SCALE GENOMIC DNA]</scope>
    <source>
        <strain evidence="3">cv. Huhao1</strain>
        <tissue evidence="2">Leaf</tissue>
    </source>
</reference>
<keyword evidence="1" id="KW-0175">Coiled coil</keyword>
<feature type="coiled-coil region" evidence="1">
    <location>
        <begin position="88"/>
        <end position="129"/>
    </location>
</feature>
<keyword evidence="3" id="KW-1185">Reference proteome</keyword>
<gene>
    <name evidence="2" type="ORF">CTI12_AA278720</name>
</gene>
<sequence>MATIPNIPTLFSSPKPCSLQSAKKSLNLRPNHVKSSFSSSRSCSLTIKCRQPIKGSNGDTMSVWEGLLAGMIYEHLDPFDLVSFTEGVVKAREKVDVAERQFEQQELEIKKMKEYIDQLENSAVQLVEEDTLPLLVVIVTTVRFIVPTAKFDGQEVQK</sequence>
<comment type="caution">
    <text evidence="2">The sequence shown here is derived from an EMBL/GenBank/DDBJ whole genome shotgun (WGS) entry which is preliminary data.</text>
</comment>
<evidence type="ECO:0000313" key="3">
    <source>
        <dbReference type="Proteomes" id="UP000245207"/>
    </source>
</evidence>
<evidence type="ECO:0000256" key="1">
    <source>
        <dbReference type="SAM" id="Coils"/>
    </source>
</evidence>
<dbReference type="Proteomes" id="UP000245207">
    <property type="component" value="Unassembled WGS sequence"/>
</dbReference>
<evidence type="ECO:0000313" key="2">
    <source>
        <dbReference type="EMBL" id="PWA71091.1"/>
    </source>
</evidence>
<dbReference type="EMBL" id="PKPP01003137">
    <property type="protein sequence ID" value="PWA71091.1"/>
    <property type="molecule type" value="Genomic_DNA"/>
</dbReference>
<dbReference type="AlphaFoldDB" id="A0A2U1NC87"/>
<name>A0A2U1NC87_ARTAN</name>
<proteinExistence type="predicted"/>
<accession>A0A2U1NC87</accession>
<protein>
    <submittedName>
        <fullName evidence="2">Uncharacterized protein</fullName>
    </submittedName>
</protein>
<organism evidence="2 3">
    <name type="scientific">Artemisia annua</name>
    <name type="common">Sweet wormwood</name>
    <dbReference type="NCBI Taxonomy" id="35608"/>
    <lineage>
        <taxon>Eukaryota</taxon>
        <taxon>Viridiplantae</taxon>
        <taxon>Streptophyta</taxon>
        <taxon>Embryophyta</taxon>
        <taxon>Tracheophyta</taxon>
        <taxon>Spermatophyta</taxon>
        <taxon>Magnoliopsida</taxon>
        <taxon>eudicotyledons</taxon>
        <taxon>Gunneridae</taxon>
        <taxon>Pentapetalae</taxon>
        <taxon>asterids</taxon>
        <taxon>campanulids</taxon>
        <taxon>Asterales</taxon>
        <taxon>Asteraceae</taxon>
        <taxon>Asteroideae</taxon>
        <taxon>Anthemideae</taxon>
        <taxon>Artemisiinae</taxon>
        <taxon>Artemisia</taxon>
    </lineage>
</organism>